<evidence type="ECO:0000313" key="1">
    <source>
        <dbReference type="EMBL" id="MBC5995483.1"/>
    </source>
</evidence>
<protein>
    <submittedName>
        <fullName evidence="1">Uncharacterized protein</fullName>
    </submittedName>
</protein>
<dbReference type="RefSeq" id="WP_153925251.1">
    <property type="nucleotide sequence ID" value="NZ_JACRWE010000001.1"/>
</dbReference>
<reference evidence="1 2" key="1">
    <citation type="submission" date="2020-08" db="EMBL/GenBank/DDBJ databases">
        <authorList>
            <person name="Liu C."/>
            <person name="Sun Q."/>
        </authorList>
    </citation>
    <scope>NUCLEOTIDE SEQUENCE [LARGE SCALE GENOMIC DNA]</scope>
    <source>
        <strain evidence="1 2">NSJ-18</strain>
    </source>
</reference>
<sequence>MNTVRILNPKQAGLYIKHGVKPIDIIYTDALVFIFEKNKKTVELHRKWLNRELD</sequence>
<dbReference type="EMBL" id="JACRWE010000001">
    <property type="protein sequence ID" value="MBC5995483.1"/>
    <property type="molecule type" value="Genomic_DNA"/>
</dbReference>
<organism evidence="1 2">
    <name type="scientific">Romboutsia faecis</name>
    <dbReference type="NCBI Taxonomy" id="2764597"/>
    <lineage>
        <taxon>Bacteria</taxon>
        <taxon>Bacillati</taxon>
        <taxon>Bacillota</taxon>
        <taxon>Clostridia</taxon>
        <taxon>Peptostreptococcales</taxon>
        <taxon>Peptostreptococcaceae</taxon>
        <taxon>Romboutsia</taxon>
    </lineage>
</organism>
<proteinExistence type="predicted"/>
<dbReference type="Proteomes" id="UP000609849">
    <property type="component" value="Unassembled WGS sequence"/>
</dbReference>
<keyword evidence="2" id="KW-1185">Reference proteome</keyword>
<accession>A0ABR7JLA7</accession>
<comment type="caution">
    <text evidence="1">The sequence shown here is derived from an EMBL/GenBank/DDBJ whole genome shotgun (WGS) entry which is preliminary data.</text>
</comment>
<gene>
    <name evidence="1" type="ORF">H8923_01805</name>
</gene>
<evidence type="ECO:0000313" key="2">
    <source>
        <dbReference type="Proteomes" id="UP000609849"/>
    </source>
</evidence>
<name>A0ABR7JLA7_9FIRM</name>